<comment type="caution">
    <text evidence="1">The sequence shown here is derived from an EMBL/GenBank/DDBJ whole genome shotgun (WGS) entry which is preliminary data.</text>
</comment>
<dbReference type="PANTHER" id="PTHR47331:SF1">
    <property type="entry name" value="GAG-LIKE PROTEIN"/>
    <property type="match status" value="1"/>
</dbReference>
<name>A0A2B4RVI1_STYPI</name>
<dbReference type="Pfam" id="PF05380">
    <property type="entry name" value="Peptidase_A17"/>
    <property type="match status" value="1"/>
</dbReference>
<dbReference type="Proteomes" id="UP000225706">
    <property type="component" value="Unassembled WGS sequence"/>
</dbReference>
<dbReference type="PANTHER" id="PTHR47331">
    <property type="entry name" value="PHD-TYPE DOMAIN-CONTAINING PROTEIN"/>
    <property type="match status" value="1"/>
</dbReference>
<dbReference type="InterPro" id="IPR008042">
    <property type="entry name" value="Retrotrans_Pao"/>
</dbReference>
<reference evidence="2" key="1">
    <citation type="journal article" date="2017" name="bioRxiv">
        <title>Comparative analysis of the genomes of Stylophora pistillata and Acropora digitifera provides evidence for extensive differences between species of corals.</title>
        <authorList>
            <person name="Voolstra C.R."/>
            <person name="Li Y."/>
            <person name="Liew Y.J."/>
            <person name="Baumgarten S."/>
            <person name="Zoccola D."/>
            <person name="Flot J.-F."/>
            <person name="Tambutte S."/>
            <person name="Allemand D."/>
            <person name="Aranda M."/>
        </authorList>
    </citation>
    <scope>NUCLEOTIDE SEQUENCE [LARGE SCALE GENOMIC DNA]</scope>
</reference>
<accession>A0A2B4RVI1</accession>
<dbReference type="EMBL" id="LSMT01000321">
    <property type="protein sequence ID" value="PFX20337.1"/>
    <property type="molecule type" value="Genomic_DNA"/>
</dbReference>
<organism evidence="1 2">
    <name type="scientific">Stylophora pistillata</name>
    <name type="common">Smooth cauliflower coral</name>
    <dbReference type="NCBI Taxonomy" id="50429"/>
    <lineage>
        <taxon>Eukaryota</taxon>
        <taxon>Metazoa</taxon>
        <taxon>Cnidaria</taxon>
        <taxon>Anthozoa</taxon>
        <taxon>Hexacorallia</taxon>
        <taxon>Scleractinia</taxon>
        <taxon>Astrocoeniina</taxon>
        <taxon>Pocilloporidae</taxon>
        <taxon>Stylophora</taxon>
    </lineage>
</organism>
<protein>
    <submittedName>
        <fullName evidence="1">Uncharacterized protein</fullName>
    </submittedName>
</protein>
<proteinExistence type="predicted"/>
<dbReference type="OrthoDB" id="5989733at2759"/>
<keyword evidence="2" id="KW-1185">Reference proteome</keyword>
<evidence type="ECO:0000313" key="2">
    <source>
        <dbReference type="Proteomes" id="UP000225706"/>
    </source>
</evidence>
<sequence length="720" mass="81233">MTSQGREVLSMCHRLLDLIADPSNPIKREVLKDMCDLTRTNGSAIATAIRNSLQKHAIDIRNCRGQAYDTTASKSSDKKGVQAELAKNAPDAEYQELKSRFSKEKRAHYELCAPILQVIASMSEEATVELAQVLHEKWGHLMSLPSSFESELFRWMNQWKRQEASDYESISVSSPLAKHADNIFFPNVRELLKILAVLPMHGGGKVIFSYSEDPYLASQHNDHCCDHPGTAWRWLCPVWLFREKRPVLKVIFVVAICFQILLKQKPLEVIVERTVVTLKENKRTSDLEGGTLYAIVLEKIPQSLLSQYYRWVKEKGKLESFEELREWVAEEAEYQIQASEVKNGVSSASGKNVKWPRLYFGTGDKCDRPCKEVRGGDGEPSARLCPLGWTAIGAIDVCEQHESCSTGFFHTHLMQKSYGDDGELNNLMKQFWNLEAIGITPRVDRQLTPGERLGVNKVNESMRFIGERYESTLAPLKAVSIPRLELLGALIGTRLTMQICSALKISIDEVTYWVDSKNVGYWIQGQSREYKPFIAHRVGEIHECSAPSQWRYVATNANPAVYGTRGLTVKDSASTEDFDPECIVLSQGILKYGVSSMFASGTKVAMCTKSPGGTKADLVLKVYALLMREILPSAANSDDTGSSGPSNEEFTYDSTMRRILALGWSTDLRNLPEMNFIQLYDYVVVSTRKYRHIVLKENFKRSFSTTVLLSWQQMMPDEPP</sequence>
<gene>
    <name evidence="1" type="ORF">AWC38_SpisGene15207</name>
</gene>
<dbReference type="AlphaFoldDB" id="A0A2B4RVI1"/>
<evidence type="ECO:0000313" key="1">
    <source>
        <dbReference type="EMBL" id="PFX20337.1"/>
    </source>
</evidence>